<proteinExistence type="predicted"/>
<dbReference type="EMBL" id="QGKY02001925">
    <property type="protein sequence ID" value="KAF2549574.1"/>
    <property type="molecule type" value="Genomic_DNA"/>
</dbReference>
<sequence length="154" mass="17845">MKPMNHPHQTGINHMEKPWNTDYNYGASCPSTSYDEENTCNMLKMLLERQERMNDKISMLLERQERQFDSLSATIDAIDKDLCSKTSRVTTHAESNNNKITQGTEGQIEECIPLYNNNSYGAHTTYMECDYEEDEIQQEAEESMHELNHSLNAQ</sequence>
<gene>
    <name evidence="3" type="ORF">F2Q68_00016641</name>
    <name evidence="2" type="ORF">F2Q70_00022476</name>
</gene>
<dbReference type="Proteomes" id="UP000712281">
    <property type="component" value="Unassembled WGS sequence"/>
</dbReference>
<evidence type="ECO:0000313" key="3">
    <source>
        <dbReference type="EMBL" id="KAF2558355.1"/>
    </source>
</evidence>
<feature type="coiled-coil region" evidence="1">
    <location>
        <begin position="43"/>
        <end position="81"/>
    </location>
</feature>
<evidence type="ECO:0000313" key="2">
    <source>
        <dbReference type="EMBL" id="KAF2549574.1"/>
    </source>
</evidence>
<name>A0A8S9GXZ1_BRACR</name>
<reference evidence="2" key="1">
    <citation type="submission" date="2019-12" db="EMBL/GenBank/DDBJ databases">
        <title>Genome sequencing and annotation of Brassica cretica.</title>
        <authorList>
            <person name="Studholme D.J."/>
            <person name="Sarris P.F."/>
        </authorList>
    </citation>
    <scope>NUCLEOTIDE SEQUENCE</scope>
    <source>
        <strain evidence="3">PFS-001/15</strain>
        <strain evidence="2">PFS-102/07</strain>
        <tissue evidence="2">Leaf</tissue>
    </source>
</reference>
<keyword evidence="1" id="KW-0175">Coiled coil</keyword>
<evidence type="ECO:0000256" key="1">
    <source>
        <dbReference type="SAM" id="Coils"/>
    </source>
</evidence>
<dbReference type="AlphaFoldDB" id="A0A8S9GXZ1"/>
<accession>A0A8S9GXZ1</accession>
<dbReference type="EMBL" id="QGKW02001940">
    <property type="protein sequence ID" value="KAF2558355.1"/>
    <property type="molecule type" value="Genomic_DNA"/>
</dbReference>
<organism evidence="2">
    <name type="scientific">Brassica cretica</name>
    <name type="common">Mustard</name>
    <dbReference type="NCBI Taxonomy" id="69181"/>
    <lineage>
        <taxon>Eukaryota</taxon>
        <taxon>Viridiplantae</taxon>
        <taxon>Streptophyta</taxon>
        <taxon>Embryophyta</taxon>
        <taxon>Tracheophyta</taxon>
        <taxon>Spermatophyta</taxon>
        <taxon>Magnoliopsida</taxon>
        <taxon>eudicotyledons</taxon>
        <taxon>Gunneridae</taxon>
        <taxon>Pentapetalae</taxon>
        <taxon>rosids</taxon>
        <taxon>malvids</taxon>
        <taxon>Brassicales</taxon>
        <taxon>Brassicaceae</taxon>
        <taxon>Brassiceae</taxon>
        <taxon>Brassica</taxon>
    </lineage>
</organism>
<protein>
    <submittedName>
        <fullName evidence="2">Uncharacterized protein</fullName>
    </submittedName>
</protein>
<comment type="caution">
    <text evidence="2">The sequence shown here is derived from an EMBL/GenBank/DDBJ whole genome shotgun (WGS) entry which is preliminary data.</text>
</comment>